<evidence type="ECO:0000313" key="2">
    <source>
        <dbReference type="Proteomes" id="UP000023152"/>
    </source>
</evidence>
<accession>X6LUF7</accession>
<dbReference type="EMBL" id="ASPP01027982">
    <property type="protein sequence ID" value="ETO05558.1"/>
    <property type="molecule type" value="Genomic_DNA"/>
</dbReference>
<organism evidence="1 2">
    <name type="scientific">Reticulomyxa filosa</name>
    <dbReference type="NCBI Taxonomy" id="46433"/>
    <lineage>
        <taxon>Eukaryota</taxon>
        <taxon>Sar</taxon>
        <taxon>Rhizaria</taxon>
        <taxon>Retaria</taxon>
        <taxon>Foraminifera</taxon>
        <taxon>Monothalamids</taxon>
        <taxon>Reticulomyxidae</taxon>
        <taxon>Reticulomyxa</taxon>
    </lineage>
</organism>
<dbReference type="InterPro" id="IPR011990">
    <property type="entry name" value="TPR-like_helical_dom_sf"/>
</dbReference>
<proteinExistence type="predicted"/>
<dbReference type="AlphaFoldDB" id="X6LUF7"/>
<dbReference type="SUPFAM" id="SSF48452">
    <property type="entry name" value="TPR-like"/>
    <property type="match status" value="1"/>
</dbReference>
<dbReference type="Pfam" id="PF14559">
    <property type="entry name" value="TPR_19"/>
    <property type="match status" value="1"/>
</dbReference>
<dbReference type="Proteomes" id="UP000023152">
    <property type="component" value="Unassembled WGS sequence"/>
</dbReference>
<dbReference type="Gene3D" id="1.25.40.10">
    <property type="entry name" value="Tetratricopeptide repeat domain"/>
    <property type="match status" value="1"/>
</dbReference>
<reference evidence="1 2" key="1">
    <citation type="journal article" date="2013" name="Curr. Biol.">
        <title>The Genome of the Foraminiferan Reticulomyxa filosa.</title>
        <authorList>
            <person name="Glockner G."/>
            <person name="Hulsmann N."/>
            <person name="Schleicher M."/>
            <person name="Noegel A.A."/>
            <person name="Eichinger L."/>
            <person name="Gallinger C."/>
            <person name="Pawlowski J."/>
            <person name="Sierra R."/>
            <person name="Euteneuer U."/>
            <person name="Pillet L."/>
            <person name="Moustafa A."/>
            <person name="Platzer M."/>
            <person name="Groth M."/>
            <person name="Szafranski K."/>
            <person name="Schliwa M."/>
        </authorList>
    </citation>
    <scope>NUCLEOTIDE SEQUENCE [LARGE SCALE GENOMIC DNA]</scope>
</reference>
<protein>
    <submittedName>
        <fullName evidence="1">Uncharacterized protein</fullName>
    </submittedName>
</protein>
<comment type="caution">
    <text evidence="1">The sequence shown here is derived from an EMBL/GenBank/DDBJ whole genome shotgun (WGS) entry which is preliminary data.</text>
</comment>
<evidence type="ECO:0000313" key="1">
    <source>
        <dbReference type="EMBL" id="ETO05558.1"/>
    </source>
</evidence>
<keyword evidence="2" id="KW-1185">Reference proteome</keyword>
<gene>
    <name evidence="1" type="ORF">RFI_31838</name>
</gene>
<sequence>MNVEAEKYLRKAILYHSTNAQYHHDLMDLIASDGEARKEDLKQQKESTIEAHLREMQYFLSLAAKSTEPMSQGMVHWLFFLDTYYKKKIRYIETLQELQYKQMNVNNCQVAKTHAEYALTIAQENPELKMRIYEEVQEIFSNSSYPNMSEEYWQRALREYPNEMPTKYGIHLYEKERYKDAMKVLQEQINRCPHDLMAKIAFAKIIVQWDRFDEAKSLLTQVLKQVPNHPLAVTDMVLLFIKTKEFDKAQTLLSPVLKHYRSLASLPSSFESVSQQCTAEMESIPIPLLCLECYLLGHFGDLQQSNERMLIYADRSLSNWFINYLVAIHFRDNTLIHTARQSNRIFWLDKTEQCFRNALLLIEDRAYFACEFAQFLFDTGNRRETMVFWKTAKDKYPDMPCVQRLHFDA</sequence>
<name>X6LUF7_RETFI</name>